<evidence type="ECO:0000256" key="10">
    <source>
        <dbReference type="ARBA" id="ARBA00023306"/>
    </source>
</evidence>
<evidence type="ECO:0000256" key="4">
    <source>
        <dbReference type="ARBA" id="ARBA00016065"/>
    </source>
</evidence>
<keyword evidence="10" id="KW-0131">Cell cycle</keyword>
<evidence type="ECO:0000256" key="5">
    <source>
        <dbReference type="ARBA" id="ARBA00022454"/>
    </source>
</evidence>
<name>A0A5K1VED6_ENTHI</name>
<keyword evidence="8" id="KW-0498">Mitosis</keyword>
<evidence type="ECO:0000313" key="13">
    <source>
        <dbReference type="Proteomes" id="UP000078387"/>
    </source>
</evidence>
<dbReference type="PANTHER" id="PTHR13108:SF9">
    <property type="entry name" value="CONDENSIN COMPLEX SUBUNIT 2"/>
    <property type="match status" value="1"/>
</dbReference>
<dbReference type="Proteomes" id="UP000078387">
    <property type="component" value="Unassembled WGS sequence"/>
</dbReference>
<evidence type="ECO:0000256" key="9">
    <source>
        <dbReference type="ARBA" id="ARBA00023067"/>
    </source>
</evidence>
<dbReference type="GO" id="GO:0000796">
    <property type="term" value="C:condensin complex"/>
    <property type="evidence" value="ECO:0007669"/>
    <property type="project" value="InterPro"/>
</dbReference>
<dbReference type="Pfam" id="PF05786">
    <property type="entry name" value="Cnd2"/>
    <property type="match status" value="1"/>
</dbReference>
<keyword evidence="9" id="KW-0226">DNA condensation</keyword>
<dbReference type="VEuPathDB" id="AmoebaDB:EHI8A_020900"/>
<comment type="caution">
    <text evidence="12">The sequence shown here is derived from an EMBL/GenBank/DDBJ whole genome shotgun (WGS) entry which is preliminary data.</text>
</comment>
<dbReference type="GO" id="GO:0003682">
    <property type="term" value="F:chromatin binding"/>
    <property type="evidence" value="ECO:0007669"/>
    <property type="project" value="TreeGrafter"/>
</dbReference>
<protein>
    <recommendedName>
        <fullName evidence="4">Condensin complex subunit 2</fullName>
    </recommendedName>
</protein>
<feature type="compositionally biased region" description="Basic and acidic residues" evidence="11">
    <location>
        <begin position="518"/>
        <end position="536"/>
    </location>
</feature>
<organism evidence="12 13">
    <name type="scientific">Entamoeba histolytica</name>
    <dbReference type="NCBI Taxonomy" id="5759"/>
    <lineage>
        <taxon>Eukaryota</taxon>
        <taxon>Amoebozoa</taxon>
        <taxon>Evosea</taxon>
        <taxon>Archamoebae</taxon>
        <taxon>Mastigamoebida</taxon>
        <taxon>Entamoebidae</taxon>
        <taxon>Entamoeba</taxon>
    </lineage>
</organism>
<feature type="region of interest" description="Disordered" evidence="11">
    <location>
        <begin position="151"/>
        <end position="186"/>
    </location>
</feature>
<dbReference type="VEuPathDB" id="AmoebaDB:EHI7A_023760"/>
<comment type="similarity">
    <text evidence="3">Belongs to the CND2 (condensin subunit 2) family.</text>
</comment>
<evidence type="ECO:0000256" key="8">
    <source>
        <dbReference type="ARBA" id="ARBA00022776"/>
    </source>
</evidence>
<evidence type="ECO:0000256" key="6">
    <source>
        <dbReference type="ARBA" id="ARBA00022490"/>
    </source>
</evidence>
<keyword evidence="5" id="KW-0158">Chromosome</keyword>
<evidence type="ECO:0000256" key="1">
    <source>
        <dbReference type="ARBA" id="ARBA00004286"/>
    </source>
</evidence>
<reference evidence="12 13" key="1">
    <citation type="submission" date="2016-05" db="EMBL/GenBank/DDBJ databases">
        <title>First whole genome sequencing of Entamoeba histolytica HM1:IMSS-clone-6.</title>
        <authorList>
            <person name="Mukherjee Avik.K."/>
            <person name="Izumyama S."/>
            <person name="Nakada-Tsukui K."/>
            <person name="Nozaki T."/>
        </authorList>
    </citation>
    <scope>NUCLEOTIDE SEQUENCE [LARGE SCALE GENOMIC DNA]</scope>
    <source>
        <strain evidence="12 13">HM1:IMSS clone 6</strain>
    </source>
</reference>
<evidence type="ECO:0000256" key="11">
    <source>
        <dbReference type="SAM" id="MobiDB-lite"/>
    </source>
</evidence>
<accession>A0A5K1VED6</accession>
<dbReference type="AlphaFoldDB" id="A0A5K1VED6"/>
<dbReference type="GO" id="GO:0007076">
    <property type="term" value="P:mitotic chromosome condensation"/>
    <property type="evidence" value="ECO:0007669"/>
    <property type="project" value="InterPro"/>
</dbReference>
<gene>
    <name evidence="12" type="ORF">CL6EHI_178060</name>
</gene>
<sequence>MDKKRVSLGPNVRQSISLLEKSTMNEESLIQPVSRKSSFALPAPRQSIRRSIVPPRQHLSDEEIKKMYAECYLLCDQRKVNEKNVWALSLIDYMKDVIQVEALENQGTANFAKAGLAIDAGVQIYSVRVDAVHKKTFAVVDTIKQAEAVEEDLSSFDETPEKPEDDATQSSQQTQKKGRTKKTRTNIQKITIEKHPNTLLSKSDKVEFHKDRLFHQRISALEGKSILEDVVHNYGDFISGDYAEIIDIEEEDGDFEDPEIDWKGNNASQLNITELNTQDKNNLISTIIDDLKTPNATQQAILERQETADKLLEDLPNDEPMPYIDDVNPVDDQGGEILPTQEPDQSGNPDLLAPIVSRSGFTYFDPNLYNIKEIQKRIRVDAKIGKFIKPKVEKKQREKKEVQTMFDLRGMKTEPFKKLFSKKATTKEVRLFEKMKPTFNETDINEFSRLMLVPLKRLSSGDEKVIEVVEEEKRESLLQSRASVLNGNRATLNGMRQSVIGQGKSILKGEEEDEEDERMFMRSEDEEEEKKKEESVIEKNQGFTSVAIPRMINMEKIIAATRPKNLDYDGAEKAIISVLKKWKESGKGDIIDFQSILDGIVEEIGNEKKKDLTVHFVFVSLNILCFRTSYKIIKKGENDIYLDMSK</sequence>
<dbReference type="VEuPathDB" id="AmoebaDB:EHI5A_044840"/>
<proteinExistence type="inferred from homology"/>
<dbReference type="PANTHER" id="PTHR13108">
    <property type="entry name" value="CONDENSIN COMPLEX SUBUNIT 2"/>
    <property type="match status" value="1"/>
</dbReference>
<evidence type="ECO:0000256" key="2">
    <source>
        <dbReference type="ARBA" id="ARBA00004496"/>
    </source>
</evidence>
<dbReference type="VEuPathDB" id="AmoebaDB:KM1_054660"/>
<keyword evidence="6" id="KW-0963">Cytoplasm</keyword>
<evidence type="ECO:0000313" key="12">
    <source>
        <dbReference type="EMBL" id="GAT96540.1"/>
    </source>
</evidence>
<keyword evidence="7" id="KW-0132">Cell division</keyword>
<evidence type="ECO:0000256" key="3">
    <source>
        <dbReference type="ARBA" id="ARBA00009471"/>
    </source>
</evidence>
<dbReference type="InterPro" id="IPR022816">
    <property type="entry name" value="Condensin_barren_su2"/>
</dbReference>
<dbReference type="GO" id="GO:0005737">
    <property type="term" value="C:cytoplasm"/>
    <property type="evidence" value="ECO:0007669"/>
    <property type="project" value="UniProtKB-SubCell"/>
</dbReference>
<dbReference type="OMA" id="HQRISAM"/>
<evidence type="ECO:0000256" key="7">
    <source>
        <dbReference type="ARBA" id="ARBA00022618"/>
    </source>
</evidence>
<dbReference type="GO" id="GO:0051301">
    <property type="term" value="P:cell division"/>
    <property type="evidence" value="ECO:0007669"/>
    <property type="project" value="UniProtKB-KW"/>
</dbReference>
<dbReference type="VEuPathDB" id="AmoebaDB:EHI_178060"/>
<feature type="region of interest" description="Disordered" evidence="11">
    <location>
        <begin position="508"/>
        <end position="536"/>
    </location>
</feature>
<comment type="subcellular location">
    <subcellularLocation>
        <location evidence="1">Chromosome</location>
    </subcellularLocation>
    <subcellularLocation>
        <location evidence="2">Cytoplasm</location>
    </subcellularLocation>
</comment>
<dbReference type="EMBL" id="BDEQ01000001">
    <property type="protein sequence ID" value="GAT96540.1"/>
    <property type="molecule type" value="Genomic_DNA"/>
</dbReference>